<reference evidence="2" key="2">
    <citation type="submission" date="2014-02" db="EMBL/GenBank/DDBJ databases">
        <title>Annotation of the Genome Sequence of Fusarium oxysporum HDV247.</title>
        <authorList>
            <consortium name="The Broad Institute Genomics Platform"/>
            <person name="Ma L.-J."/>
            <person name="Corby-Kistler H."/>
            <person name="Broz K."/>
            <person name="Gale L.R."/>
            <person name="Jonkers W."/>
            <person name="O'Donnell K."/>
            <person name="Ploetz R."/>
            <person name="Steinberg C."/>
            <person name="Schwartz D.C."/>
            <person name="VanEtten H."/>
            <person name="Zhou S."/>
            <person name="Young S.K."/>
            <person name="Zeng Q."/>
            <person name="Gargeya S."/>
            <person name="Fitzgerald M."/>
            <person name="Abouelleil A."/>
            <person name="Alvarado L."/>
            <person name="Chapman S.B."/>
            <person name="Gainer-Dewar J."/>
            <person name="Goldberg J."/>
            <person name="Griggs A."/>
            <person name="Gujja S."/>
            <person name="Hansen M."/>
            <person name="Howarth C."/>
            <person name="Imamovic A."/>
            <person name="Ireland A."/>
            <person name="Larimer J."/>
            <person name="McCowan C."/>
            <person name="Murphy C."/>
            <person name="Pearson M."/>
            <person name="Poon T.W."/>
            <person name="Priest M."/>
            <person name="Roberts A."/>
            <person name="Saif S."/>
            <person name="Shea T."/>
            <person name="Sykes S."/>
            <person name="Wortman J."/>
            <person name="Nusbaum C."/>
            <person name="Birren B."/>
        </authorList>
    </citation>
    <scope>NUCLEOTIDE SEQUENCE</scope>
    <source>
        <strain evidence="2">HDV247</strain>
    </source>
</reference>
<name>W9NEQ9_FUSOX</name>
<dbReference type="HOGENOM" id="CLU_2413327_0_0_1"/>
<dbReference type="EMBL" id="KI981413">
    <property type="protein sequence ID" value="EXA28437.1"/>
    <property type="molecule type" value="Genomic_DNA"/>
</dbReference>
<dbReference type="AlphaFoldDB" id="W9NEQ9"/>
<protein>
    <submittedName>
        <fullName evidence="2">Uncharacterized protein</fullName>
    </submittedName>
</protein>
<dbReference type="Proteomes" id="UP000030751">
    <property type="component" value="Unassembled WGS sequence"/>
</dbReference>
<proteinExistence type="predicted"/>
<gene>
    <name evidence="2" type="ORF">FOVG_19959</name>
</gene>
<reference evidence="2" key="1">
    <citation type="submission" date="2011-10" db="EMBL/GenBank/DDBJ databases">
        <title>The Genome Sequence of Fusarium oxysporum HDV247.</title>
        <authorList>
            <consortium name="The Broad Institute Genome Sequencing Platform"/>
            <person name="Ma L.-J."/>
            <person name="Gale L.R."/>
            <person name="Schwartz D.C."/>
            <person name="Zhou S."/>
            <person name="Corby-Kistler H."/>
            <person name="Young S.K."/>
            <person name="Zeng Q."/>
            <person name="Gargeya S."/>
            <person name="Fitzgerald M."/>
            <person name="Haas B."/>
            <person name="Abouelleil A."/>
            <person name="Alvarado L."/>
            <person name="Arachchi H.M."/>
            <person name="Berlin A."/>
            <person name="Brown A."/>
            <person name="Chapman S.B."/>
            <person name="Chen Z."/>
            <person name="Dunbar C."/>
            <person name="Freedman E."/>
            <person name="Gearin G."/>
            <person name="Goldberg J."/>
            <person name="Griggs A."/>
            <person name="Gujja S."/>
            <person name="Heiman D."/>
            <person name="Howarth C."/>
            <person name="Larson L."/>
            <person name="Lui A."/>
            <person name="MacDonald P.J.P."/>
            <person name="Montmayeur A."/>
            <person name="Murphy C."/>
            <person name="Neiman D."/>
            <person name="Pearson M."/>
            <person name="Priest M."/>
            <person name="Roberts A."/>
            <person name="Saif S."/>
            <person name="Shea T."/>
            <person name="Shenoy N."/>
            <person name="Sisk P."/>
            <person name="Stolte C."/>
            <person name="Sykes S."/>
            <person name="Wortman J."/>
            <person name="Nusbaum C."/>
            <person name="Birren B."/>
        </authorList>
    </citation>
    <scope>NUCLEOTIDE SEQUENCE [LARGE SCALE GENOMIC DNA]</scope>
    <source>
        <strain evidence="2">HDV247</strain>
    </source>
</reference>
<organism evidence="2">
    <name type="scientific">Fusarium oxysporum f. sp. pisi HDV247</name>
    <dbReference type="NCBI Taxonomy" id="1080344"/>
    <lineage>
        <taxon>Eukaryota</taxon>
        <taxon>Fungi</taxon>
        <taxon>Dikarya</taxon>
        <taxon>Ascomycota</taxon>
        <taxon>Pezizomycotina</taxon>
        <taxon>Sordariomycetes</taxon>
        <taxon>Hypocreomycetidae</taxon>
        <taxon>Hypocreales</taxon>
        <taxon>Nectriaceae</taxon>
        <taxon>Fusarium</taxon>
        <taxon>Fusarium oxysporum species complex</taxon>
    </lineage>
</organism>
<evidence type="ECO:0000313" key="2">
    <source>
        <dbReference type="EMBL" id="EXA28437.1"/>
    </source>
</evidence>
<accession>W9NEQ9</accession>
<feature type="region of interest" description="Disordered" evidence="1">
    <location>
        <begin position="1"/>
        <end position="24"/>
    </location>
</feature>
<sequence length="92" mass="10210">MKQRGPEAQGFVDNPNPRSRMSPSRIFCTSTVSSRRQASLEATSISSRACIGTLTEPHAYARPSWLQPTCHFLDTTSRQRSMSLHDTTTGLL</sequence>
<evidence type="ECO:0000256" key="1">
    <source>
        <dbReference type="SAM" id="MobiDB-lite"/>
    </source>
</evidence>